<evidence type="ECO:0000313" key="2">
    <source>
        <dbReference type="EMBL" id="NNF06244.1"/>
    </source>
</evidence>
<feature type="signal peptide" evidence="1">
    <location>
        <begin position="1"/>
        <end position="23"/>
    </location>
</feature>
<dbReference type="EMBL" id="JABDJR010000218">
    <property type="protein sequence ID" value="NNF06244.1"/>
    <property type="molecule type" value="Genomic_DNA"/>
</dbReference>
<evidence type="ECO:0000256" key="1">
    <source>
        <dbReference type="SAM" id="SignalP"/>
    </source>
</evidence>
<feature type="chain" id="PRO_5031519315" evidence="1">
    <location>
        <begin position="24"/>
        <end position="155"/>
    </location>
</feature>
<gene>
    <name evidence="2" type="ORF">HKN21_05755</name>
</gene>
<name>A0A7Y2H1P0_UNCEI</name>
<accession>A0A7Y2H1P0</accession>
<organism evidence="2 3">
    <name type="scientific">Eiseniibacteriota bacterium</name>
    <dbReference type="NCBI Taxonomy" id="2212470"/>
    <lineage>
        <taxon>Bacteria</taxon>
        <taxon>Candidatus Eiseniibacteriota</taxon>
    </lineage>
</organism>
<evidence type="ECO:0000313" key="3">
    <source>
        <dbReference type="Proteomes" id="UP000547674"/>
    </source>
</evidence>
<keyword evidence="1" id="KW-0732">Signal</keyword>
<comment type="caution">
    <text evidence="2">The sequence shown here is derived from an EMBL/GenBank/DDBJ whole genome shotgun (WGS) entry which is preliminary data.</text>
</comment>
<sequence length="155" mass="17399">MRSRIALLVTVSLLTALPASVPADDGPRLDVESMRTVLGDEAFQACGLHKLDAQELEQIGRRFYRGGGVSYLESSAHEYLVEKDWYPIQIHGLASRDEMGNPRLLATKGYDLVIIEPWSRSTTPPPPGVYWCKGTIGLWEIIHPDGEVHRYEHED</sequence>
<reference evidence="2 3" key="1">
    <citation type="submission" date="2020-03" db="EMBL/GenBank/DDBJ databases">
        <title>Metabolic flexibility allows generalist bacteria to become dominant in a frequently disturbed ecosystem.</title>
        <authorList>
            <person name="Chen Y.-J."/>
            <person name="Leung P.M."/>
            <person name="Bay S.K."/>
            <person name="Hugenholtz P."/>
            <person name="Kessler A.J."/>
            <person name="Shelley G."/>
            <person name="Waite D.W."/>
            <person name="Cook P.L."/>
            <person name="Greening C."/>
        </authorList>
    </citation>
    <scope>NUCLEOTIDE SEQUENCE [LARGE SCALE GENOMIC DNA]</scope>
    <source>
        <strain evidence="2">SS_bin_28</strain>
    </source>
</reference>
<proteinExistence type="predicted"/>
<dbReference type="AlphaFoldDB" id="A0A7Y2H1P0"/>
<protein>
    <submittedName>
        <fullName evidence="2">Uncharacterized protein</fullName>
    </submittedName>
</protein>
<dbReference type="Proteomes" id="UP000547674">
    <property type="component" value="Unassembled WGS sequence"/>
</dbReference>